<feature type="region of interest" description="Disordered" evidence="1">
    <location>
        <begin position="1"/>
        <end position="153"/>
    </location>
</feature>
<evidence type="ECO:0000256" key="1">
    <source>
        <dbReference type="SAM" id="MobiDB-lite"/>
    </source>
</evidence>
<feature type="compositionally biased region" description="Basic and acidic residues" evidence="1">
    <location>
        <begin position="50"/>
        <end position="61"/>
    </location>
</feature>
<feature type="compositionally biased region" description="Polar residues" evidence="1">
    <location>
        <begin position="62"/>
        <end position="74"/>
    </location>
</feature>
<reference evidence="2" key="1">
    <citation type="submission" date="2022-08" db="EMBL/GenBank/DDBJ databases">
        <title>Genomic Encyclopedia of Type Strains, Phase V (KMG-V): Genome sequencing to study the core and pangenomes of soil and plant-associated prokaryotes.</title>
        <authorList>
            <person name="Whitman W."/>
        </authorList>
    </citation>
    <scope>NUCLEOTIDE SEQUENCE</scope>
    <source>
        <strain evidence="2">SP3012</strain>
    </source>
</reference>
<organism evidence="2 3">
    <name type="scientific">Salinibacter ruber</name>
    <dbReference type="NCBI Taxonomy" id="146919"/>
    <lineage>
        <taxon>Bacteria</taxon>
        <taxon>Pseudomonadati</taxon>
        <taxon>Rhodothermota</taxon>
        <taxon>Rhodothermia</taxon>
        <taxon>Rhodothermales</taxon>
        <taxon>Salinibacteraceae</taxon>
        <taxon>Salinibacter</taxon>
    </lineage>
</organism>
<dbReference type="Pfam" id="PF21983">
    <property type="entry name" value="NikA-like"/>
    <property type="match status" value="1"/>
</dbReference>
<feature type="compositionally biased region" description="Basic and acidic residues" evidence="1">
    <location>
        <begin position="143"/>
        <end position="152"/>
    </location>
</feature>
<proteinExistence type="predicted"/>
<dbReference type="Proteomes" id="UP001155040">
    <property type="component" value="Unassembled WGS sequence"/>
</dbReference>
<gene>
    <name evidence="2" type="ORF">GGQ01_002296</name>
</gene>
<sequence length="245" mass="26111">MSKDMHPSLFDDENDDGSSSPGEGSTGRKTEHEKDSPDEDVSESGFSDRNTGEDASGDRPVENSSEGSSDQSFTAEERPDQGGFPDRNTSDEDDSGTGNEGFPGNGFSESGKSSAEEEPSAGEGSSTENESSSGSPAGGRPPKPPEERRDARLSVCMTEDLLARIEQQAEDAGLSKSAYARRALAGKDLQTRVDQQTLDTLYNAGVSMRKVQEAIEAGRRPKAADVEKALQALETVIEEIDQRGE</sequence>
<name>A0A9X2ULR8_9BACT</name>
<dbReference type="AlphaFoldDB" id="A0A9X2ULR8"/>
<feature type="compositionally biased region" description="Basic and acidic residues" evidence="1">
    <location>
        <begin position="26"/>
        <end position="35"/>
    </location>
</feature>
<evidence type="ECO:0000313" key="3">
    <source>
        <dbReference type="Proteomes" id="UP001155040"/>
    </source>
</evidence>
<dbReference type="InterPro" id="IPR053842">
    <property type="entry name" value="NikA-like"/>
</dbReference>
<dbReference type="EMBL" id="JANUBF010000015">
    <property type="protein sequence ID" value="MCS4037216.1"/>
    <property type="molecule type" value="Genomic_DNA"/>
</dbReference>
<comment type="caution">
    <text evidence="2">The sequence shown here is derived from an EMBL/GenBank/DDBJ whole genome shotgun (WGS) entry which is preliminary data.</text>
</comment>
<evidence type="ECO:0000313" key="2">
    <source>
        <dbReference type="EMBL" id="MCS4037216.1"/>
    </source>
</evidence>
<protein>
    <submittedName>
        <fullName evidence="2">Uncharacterized protein</fullName>
    </submittedName>
</protein>
<accession>A0A9X2ULR8</accession>
<feature type="compositionally biased region" description="Low complexity" evidence="1">
    <location>
        <begin position="121"/>
        <end position="140"/>
    </location>
</feature>